<evidence type="ECO:0000259" key="2">
    <source>
        <dbReference type="Pfam" id="PF00561"/>
    </source>
</evidence>
<keyword evidence="4" id="KW-1185">Reference proteome</keyword>
<proteinExistence type="predicted"/>
<dbReference type="InterPro" id="IPR000073">
    <property type="entry name" value="AB_hydrolase_1"/>
</dbReference>
<dbReference type="PANTHER" id="PTHR46438">
    <property type="entry name" value="ALPHA/BETA-HYDROLASES SUPERFAMILY PROTEIN"/>
    <property type="match status" value="1"/>
</dbReference>
<dbReference type="ESTHER" id="9pezi-a0a423vax3">
    <property type="family name" value="Zearalenone-hydrolase-fam2"/>
</dbReference>
<reference evidence="3 4" key="1">
    <citation type="submission" date="2015-09" db="EMBL/GenBank/DDBJ databases">
        <title>Host preference determinants of Valsa canker pathogens revealed by comparative genomics.</title>
        <authorList>
            <person name="Yin Z."/>
            <person name="Huang L."/>
        </authorList>
    </citation>
    <scope>NUCLEOTIDE SEQUENCE [LARGE SCALE GENOMIC DNA]</scope>
    <source>
        <strain evidence="3 4">YSFL</strain>
    </source>
</reference>
<sequence>MALNNPNPEGLVPRLKELGEQFGHNDPQSKYLEASDHEGIFKPHAFPEQTADLGEVRMNYAVVGSESNPALLLIPGQTESWWGYENAMRLLSESYQVYAVDLRGQGRSTWTPGRYSLDNFGNDLVRFIDIVIKRPVIVSGLSSGGVMSAWMSAFAKPGQVLAAVYEDPPLFASELTPAIGQSVRQTIAGPMFRIWHKWLGPQWSIANEDGMHGAMAHELPSWVAKALTAIMAETKTAPFQGPVPELREYDPEWGDAFWNGRVALTCDHQSMLQHVKVPVLFTHHFRRVDADSGNLVGALSDAQIAHVRRLVEGAGNSFAYRSFPKMPHSMHEHDPICYVTAVTEWLEEKGLGRAVRPSPDQLPKKRASEDNEAPDLSKVAPPTVRPDGVWNLTVQTPVGKQTVKLTARSEGNKMSGDLDGGEGKNEITEGTIDGSSVFWKATIKKPVKVKISYKAKIEGDTMTGTAKTPLLPTINFSGTRVVAPPAAES</sequence>
<dbReference type="OrthoDB" id="190201at2759"/>
<evidence type="ECO:0000313" key="4">
    <source>
        <dbReference type="Proteomes" id="UP000284375"/>
    </source>
</evidence>
<evidence type="ECO:0000313" key="3">
    <source>
        <dbReference type="EMBL" id="ROV88007.1"/>
    </source>
</evidence>
<dbReference type="AlphaFoldDB" id="A0A423VAX3"/>
<accession>A0A423VAX3</accession>
<gene>
    <name evidence="3" type="ORF">VSDG_09201</name>
</gene>
<dbReference type="Proteomes" id="UP000284375">
    <property type="component" value="Unassembled WGS sequence"/>
</dbReference>
<dbReference type="PANTHER" id="PTHR46438:SF2">
    <property type="entry name" value="ALPHA_BETA-HYDROLASES SUPERFAMILY PROTEIN"/>
    <property type="match status" value="1"/>
</dbReference>
<evidence type="ECO:0000256" key="1">
    <source>
        <dbReference type="SAM" id="MobiDB-lite"/>
    </source>
</evidence>
<dbReference type="SUPFAM" id="SSF53474">
    <property type="entry name" value="alpha/beta-Hydrolases"/>
    <property type="match status" value="1"/>
</dbReference>
<dbReference type="InterPro" id="IPR029058">
    <property type="entry name" value="AB_hydrolase_fold"/>
</dbReference>
<protein>
    <recommendedName>
        <fullName evidence="2">AB hydrolase-1 domain-containing protein</fullName>
    </recommendedName>
</protein>
<feature type="domain" description="AB hydrolase-1" evidence="2">
    <location>
        <begin position="69"/>
        <end position="177"/>
    </location>
</feature>
<dbReference type="EMBL" id="LJZO01000072">
    <property type="protein sequence ID" value="ROV88007.1"/>
    <property type="molecule type" value="Genomic_DNA"/>
</dbReference>
<comment type="caution">
    <text evidence="3">The sequence shown here is derived from an EMBL/GenBank/DDBJ whole genome shotgun (WGS) entry which is preliminary data.</text>
</comment>
<dbReference type="Pfam" id="PF00561">
    <property type="entry name" value="Abhydrolase_1"/>
    <property type="match status" value="1"/>
</dbReference>
<feature type="region of interest" description="Disordered" evidence="1">
    <location>
        <begin position="353"/>
        <end position="390"/>
    </location>
</feature>
<name>A0A423VAX3_CYTCH</name>
<dbReference type="Gene3D" id="3.40.50.1820">
    <property type="entry name" value="alpha/beta hydrolase"/>
    <property type="match status" value="1"/>
</dbReference>
<organism evidence="3 4">
    <name type="scientific">Cytospora chrysosperma</name>
    <name type="common">Cytospora canker fungus</name>
    <name type="synonym">Sphaeria chrysosperma</name>
    <dbReference type="NCBI Taxonomy" id="252740"/>
    <lineage>
        <taxon>Eukaryota</taxon>
        <taxon>Fungi</taxon>
        <taxon>Dikarya</taxon>
        <taxon>Ascomycota</taxon>
        <taxon>Pezizomycotina</taxon>
        <taxon>Sordariomycetes</taxon>
        <taxon>Sordariomycetidae</taxon>
        <taxon>Diaporthales</taxon>
        <taxon>Cytosporaceae</taxon>
        <taxon>Cytospora</taxon>
    </lineage>
</organism>
<dbReference type="STRING" id="252740.A0A423VAX3"/>